<comment type="caution">
    <text evidence="1">The sequence shown here is derived from an EMBL/GenBank/DDBJ whole genome shotgun (WGS) entry which is preliminary data.</text>
</comment>
<proteinExistence type="predicted"/>
<evidence type="ECO:0008006" key="3">
    <source>
        <dbReference type="Google" id="ProtNLM"/>
    </source>
</evidence>
<dbReference type="SUPFAM" id="SSF53474">
    <property type="entry name" value="alpha/beta-Hydrolases"/>
    <property type="match status" value="1"/>
</dbReference>
<evidence type="ECO:0000313" key="2">
    <source>
        <dbReference type="Proteomes" id="UP000472335"/>
    </source>
</evidence>
<reference evidence="1 2" key="1">
    <citation type="submission" date="2020-02" db="EMBL/GenBank/DDBJ databases">
        <title>Whole-genome analyses of novel actinobacteria.</title>
        <authorList>
            <person name="Sahin N."/>
            <person name="Gencbay T."/>
        </authorList>
    </citation>
    <scope>NUCLEOTIDE SEQUENCE [LARGE SCALE GENOMIC DNA]</scope>
    <source>
        <strain evidence="1 2">HC44</strain>
    </source>
</reference>
<accession>A0A6G4UYT6</accession>
<dbReference type="Gene3D" id="3.40.50.1820">
    <property type="entry name" value="alpha/beta hydrolase"/>
    <property type="match status" value="1"/>
</dbReference>
<dbReference type="EMBL" id="JAAKZY010000006">
    <property type="protein sequence ID" value="NGO06764.1"/>
    <property type="molecule type" value="Genomic_DNA"/>
</dbReference>
<dbReference type="Proteomes" id="UP000472335">
    <property type="component" value="Unassembled WGS sequence"/>
</dbReference>
<dbReference type="InterPro" id="IPR029058">
    <property type="entry name" value="AB_hydrolase_fold"/>
</dbReference>
<protein>
    <recommendedName>
        <fullName evidence="3">Alpha/beta hydrolase</fullName>
    </recommendedName>
</protein>
<organism evidence="1 2">
    <name type="scientific">Streptomyces scabichelini</name>
    <dbReference type="NCBI Taxonomy" id="2711217"/>
    <lineage>
        <taxon>Bacteria</taxon>
        <taxon>Bacillati</taxon>
        <taxon>Actinomycetota</taxon>
        <taxon>Actinomycetes</taxon>
        <taxon>Kitasatosporales</taxon>
        <taxon>Streptomycetaceae</taxon>
        <taxon>Streptomyces</taxon>
    </lineage>
</organism>
<sequence length="59" mass="6874">MGRWSRWRRRTNGRVSGEPVALLHGLGCHRQTWDPVVPLLNGQREIIATDLRWPTRWAG</sequence>
<dbReference type="AlphaFoldDB" id="A0A6G4UYT6"/>
<evidence type="ECO:0000313" key="1">
    <source>
        <dbReference type="EMBL" id="NGO06764.1"/>
    </source>
</evidence>
<name>A0A6G4UYT6_9ACTN</name>
<gene>
    <name evidence="1" type="ORF">G5C60_03565</name>
</gene>
<keyword evidence="2" id="KW-1185">Reference proteome</keyword>
<dbReference type="RefSeq" id="WP_165254678.1">
    <property type="nucleotide sequence ID" value="NZ_JAAKZY010000006.1"/>
</dbReference>